<dbReference type="EMBL" id="CP000930">
    <property type="protein sequence ID" value="ABZ83325.1"/>
    <property type="molecule type" value="Genomic_DNA"/>
</dbReference>
<dbReference type="InterPro" id="IPR003713">
    <property type="entry name" value="FliS"/>
</dbReference>
<keyword evidence="6" id="KW-0969">Cilium</keyword>
<dbReference type="Proteomes" id="UP000008550">
    <property type="component" value="Chromosome"/>
</dbReference>
<dbReference type="Gene3D" id="1.20.120.340">
    <property type="entry name" value="Flagellar protein FliS"/>
    <property type="match status" value="1"/>
</dbReference>
<keyword evidence="7" id="KW-1185">Reference proteome</keyword>
<dbReference type="NCBIfam" id="TIGR00208">
    <property type="entry name" value="fliS"/>
    <property type="match status" value="1"/>
</dbReference>
<keyword evidence="6" id="KW-0282">Flagellum</keyword>
<comment type="similarity">
    <text evidence="2">Belongs to the FliS family.</text>
</comment>
<dbReference type="RefSeq" id="WP_012281859.1">
    <property type="nucleotide sequence ID" value="NC_010337.2"/>
</dbReference>
<dbReference type="KEGG" id="hmo:HM1_1251"/>
<keyword evidence="5" id="KW-0143">Chaperone</keyword>
<dbReference type="GO" id="GO:0005829">
    <property type="term" value="C:cytosol"/>
    <property type="evidence" value="ECO:0007669"/>
    <property type="project" value="UniProtKB-SubCell"/>
</dbReference>
<dbReference type="GO" id="GO:0044780">
    <property type="term" value="P:bacterial-type flagellum assembly"/>
    <property type="evidence" value="ECO:0007669"/>
    <property type="project" value="InterPro"/>
</dbReference>
<protein>
    <submittedName>
        <fullName evidence="6">Flagellar protein flis</fullName>
    </submittedName>
</protein>
<dbReference type="eggNOG" id="COG1516">
    <property type="taxonomic scope" value="Bacteria"/>
</dbReference>
<evidence type="ECO:0000256" key="4">
    <source>
        <dbReference type="ARBA" id="ARBA00022795"/>
    </source>
</evidence>
<dbReference type="GO" id="GO:0071973">
    <property type="term" value="P:bacterial-type flagellum-dependent cell motility"/>
    <property type="evidence" value="ECO:0007669"/>
    <property type="project" value="TreeGrafter"/>
</dbReference>
<proteinExistence type="inferred from homology"/>
<dbReference type="Pfam" id="PF02561">
    <property type="entry name" value="FliS"/>
    <property type="match status" value="1"/>
</dbReference>
<keyword evidence="3" id="KW-0963">Cytoplasm</keyword>
<dbReference type="OrthoDB" id="9792010at2"/>
<dbReference type="AlphaFoldDB" id="B0TH00"/>
<dbReference type="SUPFAM" id="SSF101116">
    <property type="entry name" value="Flagellar export chaperone FliS"/>
    <property type="match status" value="1"/>
</dbReference>
<organism evidence="6 7">
    <name type="scientific">Heliobacterium modesticaldum (strain ATCC 51547 / Ice1)</name>
    <dbReference type="NCBI Taxonomy" id="498761"/>
    <lineage>
        <taxon>Bacteria</taxon>
        <taxon>Bacillati</taxon>
        <taxon>Bacillota</taxon>
        <taxon>Clostridia</taxon>
        <taxon>Eubacteriales</taxon>
        <taxon>Heliobacteriaceae</taxon>
        <taxon>Heliomicrobium</taxon>
    </lineage>
</organism>
<evidence type="ECO:0000313" key="7">
    <source>
        <dbReference type="Proteomes" id="UP000008550"/>
    </source>
</evidence>
<accession>B0TH00</accession>
<name>B0TH00_HELMI</name>
<evidence type="ECO:0000256" key="1">
    <source>
        <dbReference type="ARBA" id="ARBA00004514"/>
    </source>
</evidence>
<gene>
    <name evidence="6" type="primary">fliS</name>
    <name evidence="6" type="ORF">HM1_1251</name>
</gene>
<keyword evidence="6" id="KW-0966">Cell projection</keyword>
<dbReference type="PANTHER" id="PTHR34773">
    <property type="entry name" value="FLAGELLAR SECRETION CHAPERONE FLIS"/>
    <property type="match status" value="1"/>
</dbReference>
<dbReference type="InterPro" id="IPR036584">
    <property type="entry name" value="FliS_sf"/>
</dbReference>
<sequence>MDRIPTEQEIFQMSSQEITLLLYQNLTERLQLSIAAIREKKFNEANIQLQKANAIVERLGAGINYEAGAMAEQLDALYNYVADRLYEANWKKDISIIEELLRILTPVAEAWEQMLKEKPTTRAEQIRLQTSAYERNLAYDDAETIHNGFINRRE</sequence>
<evidence type="ECO:0000313" key="6">
    <source>
        <dbReference type="EMBL" id="ABZ83325.1"/>
    </source>
</evidence>
<comment type="subcellular location">
    <subcellularLocation>
        <location evidence="1">Cytoplasm</location>
        <location evidence="1">Cytosol</location>
    </subcellularLocation>
</comment>
<dbReference type="HOGENOM" id="CLU_080373_3_2_9"/>
<dbReference type="CDD" id="cd16098">
    <property type="entry name" value="FliS"/>
    <property type="match status" value="1"/>
</dbReference>
<dbReference type="PANTHER" id="PTHR34773:SF1">
    <property type="entry name" value="FLAGELLAR SECRETION CHAPERONE FLIS"/>
    <property type="match status" value="1"/>
</dbReference>
<dbReference type="STRING" id="498761.HM1_1251"/>
<evidence type="ECO:0000256" key="3">
    <source>
        <dbReference type="ARBA" id="ARBA00022490"/>
    </source>
</evidence>
<keyword evidence="4" id="KW-1005">Bacterial flagellum biogenesis</keyword>
<evidence type="ECO:0000256" key="2">
    <source>
        <dbReference type="ARBA" id="ARBA00008787"/>
    </source>
</evidence>
<evidence type="ECO:0000256" key="5">
    <source>
        <dbReference type="ARBA" id="ARBA00023186"/>
    </source>
</evidence>
<reference evidence="6 7" key="1">
    <citation type="journal article" date="2008" name="J. Bacteriol.">
        <title>The genome of Heliobacterium modesticaldum, a phototrophic representative of the Firmicutes containing the simplest photosynthetic apparatus.</title>
        <authorList>
            <person name="Sattley W.M."/>
            <person name="Madigan M.T."/>
            <person name="Swingley W.D."/>
            <person name="Cheung P.C."/>
            <person name="Clocksin K.M."/>
            <person name="Conrad A.L."/>
            <person name="Dejesa L.C."/>
            <person name="Honchak B.M."/>
            <person name="Jung D.O."/>
            <person name="Karbach L.E."/>
            <person name="Kurdoglu A."/>
            <person name="Lahiri S."/>
            <person name="Mastrian S.D."/>
            <person name="Page L.E."/>
            <person name="Taylor H.L."/>
            <person name="Wang Z.T."/>
            <person name="Raymond J."/>
            <person name="Chen M."/>
            <person name="Blankenship R.E."/>
            <person name="Touchman J.W."/>
        </authorList>
    </citation>
    <scope>NUCLEOTIDE SEQUENCE [LARGE SCALE GENOMIC DNA]</scope>
    <source>
        <strain evidence="7">ATCC 51547 / Ice1</strain>
    </source>
</reference>